<reference evidence="2" key="1">
    <citation type="journal article" date="2022" name="Mol. Ecol. Resour.">
        <title>The genomes of chicory, endive, great burdock and yacon provide insights into Asteraceae palaeo-polyploidization history and plant inulin production.</title>
        <authorList>
            <person name="Fan W."/>
            <person name="Wang S."/>
            <person name="Wang H."/>
            <person name="Wang A."/>
            <person name="Jiang F."/>
            <person name="Liu H."/>
            <person name="Zhao H."/>
            <person name="Xu D."/>
            <person name="Zhang Y."/>
        </authorList>
    </citation>
    <scope>NUCLEOTIDE SEQUENCE [LARGE SCALE GENOMIC DNA]</scope>
    <source>
        <strain evidence="2">cv. Niubang</strain>
    </source>
</reference>
<reference evidence="1 2" key="2">
    <citation type="journal article" date="2022" name="Mol. Ecol. Resour.">
        <title>The genomes of chicory, endive, great burdock and yacon provide insights into Asteraceae paleo-polyploidization history and plant inulin production.</title>
        <authorList>
            <person name="Fan W."/>
            <person name="Wang S."/>
            <person name="Wang H."/>
            <person name="Wang A."/>
            <person name="Jiang F."/>
            <person name="Liu H."/>
            <person name="Zhao H."/>
            <person name="Xu D."/>
            <person name="Zhang Y."/>
        </authorList>
    </citation>
    <scope>NUCLEOTIDE SEQUENCE [LARGE SCALE GENOMIC DNA]</scope>
    <source>
        <strain evidence="2">cv. Niubang</strain>
    </source>
</reference>
<gene>
    <name evidence="1" type="ORF">L6452_02698</name>
</gene>
<organism evidence="1 2">
    <name type="scientific">Arctium lappa</name>
    <name type="common">Greater burdock</name>
    <name type="synonym">Lappa major</name>
    <dbReference type="NCBI Taxonomy" id="4217"/>
    <lineage>
        <taxon>Eukaryota</taxon>
        <taxon>Viridiplantae</taxon>
        <taxon>Streptophyta</taxon>
        <taxon>Embryophyta</taxon>
        <taxon>Tracheophyta</taxon>
        <taxon>Spermatophyta</taxon>
        <taxon>Magnoliopsida</taxon>
        <taxon>eudicotyledons</taxon>
        <taxon>Gunneridae</taxon>
        <taxon>Pentapetalae</taxon>
        <taxon>asterids</taxon>
        <taxon>campanulids</taxon>
        <taxon>Asterales</taxon>
        <taxon>Asteraceae</taxon>
        <taxon>Carduoideae</taxon>
        <taxon>Cardueae</taxon>
        <taxon>Arctiinae</taxon>
        <taxon>Arctium</taxon>
    </lineage>
</organism>
<keyword evidence="2" id="KW-1185">Reference proteome</keyword>
<evidence type="ECO:0000313" key="2">
    <source>
        <dbReference type="Proteomes" id="UP001055879"/>
    </source>
</evidence>
<accession>A0ACB9FJJ5</accession>
<comment type="caution">
    <text evidence="1">The sequence shown here is derived from an EMBL/GenBank/DDBJ whole genome shotgun (WGS) entry which is preliminary data.</text>
</comment>
<evidence type="ECO:0000313" key="1">
    <source>
        <dbReference type="EMBL" id="KAI3771533.1"/>
    </source>
</evidence>
<dbReference type="Proteomes" id="UP001055879">
    <property type="component" value="Linkage Group LG01"/>
</dbReference>
<proteinExistence type="predicted"/>
<dbReference type="EMBL" id="CM042047">
    <property type="protein sequence ID" value="KAI3771533.1"/>
    <property type="molecule type" value="Genomic_DNA"/>
</dbReference>
<protein>
    <submittedName>
        <fullName evidence="1">Uncharacterized protein</fullName>
    </submittedName>
</protein>
<sequence>MLKLDLQKFAYSAANFSEKSKIYREEKKVLKEKVNALKKINEDLRKQIFDSQHLTDGESIKDKKQFEKKFSDLSKKSIEEKKVLELKCLKLSQQVSNFEKVIILERDQFAKEKKAFDQNNVGFLKEILDGRKGAKKEFEEERSTFEAAIRKLTEKLSVLSKCALREKKKKCELETKIDLIVKERNSN</sequence>
<name>A0ACB9FJJ5_ARCLA</name>